<gene>
    <name evidence="1" type="ORF">A3E39_04210</name>
</gene>
<evidence type="ECO:0000313" key="1">
    <source>
        <dbReference type="EMBL" id="OGL79138.1"/>
    </source>
</evidence>
<accession>A0A1F7UN52</accession>
<dbReference type="Proteomes" id="UP000176603">
    <property type="component" value="Unassembled WGS sequence"/>
</dbReference>
<protein>
    <submittedName>
        <fullName evidence="1">Uncharacterized protein</fullName>
    </submittedName>
</protein>
<proteinExistence type="predicted"/>
<reference evidence="1 2" key="1">
    <citation type="journal article" date="2016" name="Nat. Commun.">
        <title>Thousands of microbial genomes shed light on interconnected biogeochemical processes in an aquifer system.</title>
        <authorList>
            <person name="Anantharaman K."/>
            <person name="Brown C.T."/>
            <person name="Hug L.A."/>
            <person name="Sharon I."/>
            <person name="Castelle C.J."/>
            <person name="Probst A.J."/>
            <person name="Thomas B.C."/>
            <person name="Singh A."/>
            <person name="Wilkins M.J."/>
            <person name="Karaoz U."/>
            <person name="Brodie E.L."/>
            <person name="Williams K.H."/>
            <person name="Hubbard S.S."/>
            <person name="Banfield J.F."/>
        </authorList>
    </citation>
    <scope>NUCLEOTIDE SEQUENCE [LARGE SCALE GENOMIC DNA]</scope>
</reference>
<comment type="caution">
    <text evidence="1">The sequence shown here is derived from an EMBL/GenBank/DDBJ whole genome shotgun (WGS) entry which is preliminary data.</text>
</comment>
<dbReference type="AlphaFoldDB" id="A0A1F7UN52"/>
<evidence type="ECO:0000313" key="2">
    <source>
        <dbReference type="Proteomes" id="UP000176603"/>
    </source>
</evidence>
<sequence length="60" mass="6683">MRCSRVPINTLGLKPSPPELDASDVDGNAGFPTRVLSWLIVRFYLLTADQRLTGREEVPL</sequence>
<organism evidence="1 2">
    <name type="scientific">Candidatus Uhrbacteria bacterium RIFCSPHIGHO2_12_FULL_60_25</name>
    <dbReference type="NCBI Taxonomy" id="1802399"/>
    <lineage>
        <taxon>Bacteria</taxon>
        <taxon>Candidatus Uhriibacteriota</taxon>
    </lineage>
</organism>
<dbReference type="EMBL" id="MGEH01000017">
    <property type="protein sequence ID" value="OGL79138.1"/>
    <property type="molecule type" value="Genomic_DNA"/>
</dbReference>
<name>A0A1F7UN52_9BACT</name>